<protein>
    <recommendedName>
        <fullName evidence="4 5">N5-carboxyaminoimidazole ribonucleotide synthase</fullName>
        <shortName evidence="4 5">N5-CAIR synthase</shortName>
        <ecNumber evidence="4 5">6.3.4.18</ecNumber>
    </recommendedName>
    <alternativeName>
        <fullName evidence="4 5">5-(carboxyamino)imidazole ribonucleotide synthetase</fullName>
    </alternativeName>
</protein>
<evidence type="ECO:0000256" key="4">
    <source>
        <dbReference type="HAMAP-Rule" id="MF_01928"/>
    </source>
</evidence>
<name>A0ABU9EDG4_9BACT</name>
<dbReference type="Gene3D" id="3.40.50.20">
    <property type="match status" value="1"/>
</dbReference>
<evidence type="ECO:0000313" key="7">
    <source>
        <dbReference type="EMBL" id="MEK9502772.1"/>
    </source>
</evidence>
<evidence type="ECO:0000256" key="1">
    <source>
        <dbReference type="ARBA" id="ARBA00022741"/>
    </source>
</evidence>
<comment type="similarity">
    <text evidence="4 5">Belongs to the PurK/PurT family.</text>
</comment>
<feature type="binding site" evidence="4">
    <location>
        <position position="182"/>
    </location>
    <ligand>
        <name>ATP</name>
        <dbReference type="ChEBI" id="CHEBI:30616"/>
    </ligand>
</feature>
<dbReference type="NCBIfam" id="NF004679">
    <property type="entry name" value="PRK06019.1-5"/>
    <property type="match status" value="1"/>
</dbReference>
<dbReference type="Pfam" id="PF02222">
    <property type="entry name" value="ATP-grasp"/>
    <property type="match status" value="1"/>
</dbReference>
<gene>
    <name evidence="4 5" type="primary">purK</name>
    <name evidence="7" type="ORF">WI372_17380</name>
</gene>
<dbReference type="InterPro" id="IPR003135">
    <property type="entry name" value="ATP-grasp_carboxylate-amine"/>
</dbReference>
<dbReference type="PANTHER" id="PTHR11609">
    <property type="entry name" value="PURINE BIOSYNTHESIS PROTEIN 6/7, PUR6/7"/>
    <property type="match status" value="1"/>
</dbReference>
<evidence type="ECO:0000256" key="2">
    <source>
        <dbReference type="ARBA" id="ARBA00022755"/>
    </source>
</evidence>
<dbReference type="Proteomes" id="UP001484239">
    <property type="component" value="Unassembled WGS sequence"/>
</dbReference>
<keyword evidence="2 4" id="KW-0658">Purine biosynthesis</keyword>
<dbReference type="InterPro" id="IPR013815">
    <property type="entry name" value="ATP_grasp_subdomain_1"/>
</dbReference>
<comment type="function">
    <text evidence="4">Catalyzes the ATP-dependent conversion of 5-aminoimidazole ribonucleotide (AIR) and HCO(3)(-) to N5-carboxyaminoimidazole ribonucleotide (N5-CAIR).</text>
</comment>
<keyword evidence="3 4" id="KW-0067">ATP-binding</keyword>
<comment type="subunit">
    <text evidence="4 5">Homodimer.</text>
</comment>
<keyword evidence="8" id="KW-1185">Reference proteome</keyword>
<dbReference type="PANTHER" id="PTHR11609:SF5">
    <property type="entry name" value="PHOSPHORIBOSYLAMINOIMIDAZOLE CARBOXYLASE"/>
    <property type="match status" value="1"/>
</dbReference>
<feature type="domain" description="ATP-grasp" evidence="6">
    <location>
        <begin position="103"/>
        <end position="289"/>
    </location>
</feature>
<accession>A0ABU9EDG4</accession>
<dbReference type="InterPro" id="IPR005875">
    <property type="entry name" value="PurK"/>
</dbReference>
<dbReference type="NCBIfam" id="TIGR01161">
    <property type="entry name" value="purK"/>
    <property type="match status" value="1"/>
</dbReference>
<dbReference type="InterPro" id="IPR011761">
    <property type="entry name" value="ATP-grasp"/>
</dbReference>
<evidence type="ECO:0000256" key="5">
    <source>
        <dbReference type="RuleBase" id="RU361200"/>
    </source>
</evidence>
<evidence type="ECO:0000256" key="3">
    <source>
        <dbReference type="ARBA" id="ARBA00022840"/>
    </source>
</evidence>
<dbReference type="InterPro" id="IPR054350">
    <property type="entry name" value="PurT/PurK_preATP-grasp"/>
</dbReference>
<dbReference type="SUPFAM" id="SSF52440">
    <property type="entry name" value="PreATP-grasp domain"/>
    <property type="match status" value="1"/>
</dbReference>
<dbReference type="EC" id="6.3.4.18" evidence="4 5"/>
<dbReference type="RefSeq" id="WP_405281170.1">
    <property type="nucleotide sequence ID" value="NZ_JBBHLI010000015.1"/>
</dbReference>
<keyword evidence="1 4" id="KW-0547">Nucleotide-binding</keyword>
<sequence>MNVGVLGGGQLGRMLALAGVPLGARFRFLEHRSPAPVDGLGEVVRAPYDDADALARFRDGLEVGTYEFENVPDASARALADAEIPVYPPPAALEFARDRKHEKDGFGALGIPTAPWRAVDDRASFDAAVEQLGLPAMLKTRRLGYDGKGQRLLRSPADLDAAWAALGDRPLVLEGFVEFSRELSIVGVRGRDGETAFYPLVENTHASGVLVRTDAPAPGCSPELQRTAERYAGAVMRYLDYVGVLALELFQVGDELWANEMAPRVHNSGHWTQNGAVTSQFENHMRAVMGLPLGSTEPVGHSVMLNLLGALPPAEAVLAEPMAHLHLYDKAPRPGRKIGHVNVCGPDREAVRDAARRIERTFPDGAGPA</sequence>
<dbReference type="Gene3D" id="3.30.470.20">
    <property type="entry name" value="ATP-grasp fold, B domain"/>
    <property type="match status" value="1"/>
</dbReference>
<evidence type="ECO:0000313" key="8">
    <source>
        <dbReference type="Proteomes" id="UP001484239"/>
    </source>
</evidence>
<dbReference type="InterPro" id="IPR040686">
    <property type="entry name" value="PurK_C"/>
</dbReference>
<proteinExistence type="inferred from homology"/>
<dbReference type="Gene3D" id="3.30.1490.20">
    <property type="entry name" value="ATP-grasp fold, A domain"/>
    <property type="match status" value="1"/>
</dbReference>
<comment type="function">
    <text evidence="5">Catalyzes the ATP-dependent conversion of 5-aminoimidazole ribonucleotide (AIR) and HCO(3)- to N5-carboxyaminoimidazole ribonucleotide (N5-CAIR).</text>
</comment>
<feature type="binding site" evidence="4">
    <location>
        <position position="99"/>
    </location>
    <ligand>
        <name>ATP</name>
        <dbReference type="ChEBI" id="CHEBI:30616"/>
    </ligand>
</feature>
<dbReference type="SUPFAM" id="SSF51246">
    <property type="entry name" value="Rudiment single hybrid motif"/>
    <property type="match status" value="1"/>
</dbReference>
<dbReference type="Pfam" id="PF17769">
    <property type="entry name" value="PurK_C"/>
    <property type="match status" value="1"/>
</dbReference>
<dbReference type="SUPFAM" id="SSF56059">
    <property type="entry name" value="Glutathione synthetase ATP-binding domain-like"/>
    <property type="match status" value="1"/>
</dbReference>
<keyword evidence="4 5" id="KW-0436">Ligase</keyword>
<comment type="pathway">
    <text evidence="4 5">Purine metabolism; IMP biosynthesis via de novo pathway; 5-amino-1-(5-phospho-D-ribosyl)imidazole-4-carboxylate from 5-amino-1-(5-phospho-D-ribosyl)imidazole (N5-CAIR route): step 1/2.</text>
</comment>
<dbReference type="InterPro" id="IPR016185">
    <property type="entry name" value="PreATP-grasp_dom_sf"/>
</dbReference>
<comment type="caution">
    <text evidence="7">The sequence shown here is derived from an EMBL/GenBank/DDBJ whole genome shotgun (WGS) entry which is preliminary data.</text>
</comment>
<dbReference type="InterPro" id="IPR011054">
    <property type="entry name" value="Rudment_hybrid_motif"/>
</dbReference>
<evidence type="ECO:0000259" key="6">
    <source>
        <dbReference type="PROSITE" id="PS50975"/>
    </source>
</evidence>
<dbReference type="Pfam" id="PF22660">
    <property type="entry name" value="RS_preATP-grasp-like"/>
    <property type="match status" value="1"/>
</dbReference>
<dbReference type="NCBIfam" id="NF004676">
    <property type="entry name" value="PRK06019.1-2"/>
    <property type="match status" value="1"/>
</dbReference>
<organism evidence="7 8">
    <name type="scientific">Gaopeijia maritima</name>
    <dbReference type="NCBI Taxonomy" id="3119007"/>
    <lineage>
        <taxon>Bacteria</taxon>
        <taxon>Pseudomonadati</taxon>
        <taxon>Gemmatimonadota</taxon>
        <taxon>Longimicrobiia</taxon>
        <taxon>Gaopeijiales</taxon>
        <taxon>Gaopeijiaceae</taxon>
        <taxon>Gaopeijia</taxon>
    </lineage>
</organism>
<dbReference type="HAMAP" id="MF_01928">
    <property type="entry name" value="PurK"/>
    <property type="match status" value="1"/>
</dbReference>
<dbReference type="EMBL" id="JBBHLI010000015">
    <property type="protein sequence ID" value="MEK9502772.1"/>
    <property type="molecule type" value="Genomic_DNA"/>
</dbReference>
<feature type="binding site" evidence="4">
    <location>
        <begin position="259"/>
        <end position="260"/>
    </location>
    <ligand>
        <name>ATP</name>
        <dbReference type="ChEBI" id="CHEBI:30616"/>
    </ligand>
</feature>
<dbReference type="PROSITE" id="PS50975">
    <property type="entry name" value="ATP_GRASP"/>
    <property type="match status" value="1"/>
</dbReference>
<comment type="catalytic activity">
    <reaction evidence="4 5">
        <text>5-amino-1-(5-phospho-beta-D-ribosyl)imidazole + hydrogencarbonate + ATP = 5-carboxyamino-1-(5-phospho-D-ribosyl)imidazole + ADP + phosphate + 2 H(+)</text>
        <dbReference type="Rhea" id="RHEA:19317"/>
        <dbReference type="ChEBI" id="CHEBI:15378"/>
        <dbReference type="ChEBI" id="CHEBI:17544"/>
        <dbReference type="ChEBI" id="CHEBI:30616"/>
        <dbReference type="ChEBI" id="CHEBI:43474"/>
        <dbReference type="ChEBI" id="CHEBI:58730"/>
        <dbReference type="ChEBI" id="CHEBI:137981"/>
        <dbReference type="ChEBI" id="CHEBI:456216"/>
        <dbReference type="EC" id="6.3.4.18"/>
    </reaction>
</comment>
<feature type="binding site" evidence="4">
    <location>
        <begin position="144"/>
        <end position="150"/>
    </location>
    <ligand>
        <name>ATP</name>
        <dbReference type="ChEBI" id="CHEBI:30616"/>
    </ligand>
</feature>
<feature type="binding site" evidence="4">
    <location>
        <position position="205"/>
    </location>
    <ligand>
        <name>ATP</name>
        <dbReference type="ChEBI" id="CHEBI:30616"/>
    </ligand>
</feature>
<dbReference type="GO" id="GO:0034028">
    <property type="term" value="F:5-(carboxyamino)imidazole ribonucleotide synthase activity"/>
    <property type="evidence" value="ECO:0007669"/>
    <property type="project" value="UniProtKB-EC"/>
</dbReference>
<feature type="binding site" evidence="4">
    <location>
        <position position="139"/>
    </location>
    <ligand>
        <name>ATP</name>
        <dbReference type="ChEBI" id="CHEBI:30616"/>
    </ligand>
</feature>
<reference evidence="7 8" key="1">
    <citation type="submission" date="2024-02" db="EMBL/GenBank/DDBJ databases">
        <title>A novel Gemmatimonadota bacterium.</title>
        <authorList>
            <person name="Du Z.-J."/>
            <person name="Ye Y.-Q."/>
        </authorList>
    </citation>
    <scope>NUCLEOTIDE SEQUENCE [LARGE SCALE GENOMIC DNA]</scope>
    <source>
        <strain evidence="7 8">DH-20</strain>
    </source>
</reference>
<feature type="binding site" evidence="4">
    <location>
        <begin position="174"/>
        <end position="177"/>
    </location>
    <ligand>
        <name>ATP</name>
        <dbReference type="ChEBI" id="CHEBI:30616"/>
    </ligand>
</feature>